<dbReference type="Pfam" id="PF00356">
    <property type="entry name" value="LacI"/>
    <property type="match status" value="1"/>
</dbReference>
<dbReference type="SUPFAM" id="SSF47413">
    <property type="entry name" value="lambda repressor-like DNA-binding domains"/>
    <property type="match status" value="1"/>
</dbReference>
<evidence type="ECO:0000313" key="6">
    <source>
        <dbReference type="EMBL" id="RPE29521.1"/>
    </source>
</evidence>
<dbReference type="Pfam" id="PF13377">
    <property type="entry name" value="Peripla_BP_3"/>
    <property type="match status" value="1"/>
</dbReference>
<dbReference type="Gene3D" id="3.40.50.2300">
    <property type="match status" value="2"/>
</dbReference>
<dbReference type="EMBL" id="RJVJ01000003">
    <property type="protein sequence ID" value="ROR35268.1"/>
    <property type="molecule type" value="Genomic_DNA"/>
</dbReference>
<dbReference type="InterPro" id="IPR028082">
    <property type="entry name" value="Peripla_BP_I"/>
</dbReference>
<feature type="domain" description="HTH lacI-type" evidence="4">
    <location>
        <begin position="3"/>
        <end position="57"/>
    </location>
</feature>
<dbReference type="GO" id="GO:0000976">
    <property type="term" value="F:transcription cis-regulatory region binding"/>
    <property type="evidence" value="ECO:0007669"/>
    <property type="project" value="TreeGrafter"/>
</dbReference>
<keyword evidence="3" id="KW-0804">Transcription</keyword>
<dbReference type="PANTHER" id="PTHR30146">
    <property type="entry name" value="LACI-RELATED TRANSCRIPTIONAL REPRESSOR"/>
    <property type="match status" value="1"/>
</dbReference>
<accession>A0A8G1UE89</accession>
<dbReference type="EMBL" id="RKQG01000002">
    <property type="protein sequence ID" value="RPE29521.1"/>
    <property type="molecule type" value="Genomic_DNA"/>
</dbReference>
<dbReference type="InterPro" id="IPR000843">
    <property type="entry name" value="HTH_LacI"/>
</dbReference>
<dbReference type="Proteomes" id="UP000266906">
    <property type="component" value="Unassembled WGS sequence"/>
</dbReference>
<dbReference type="PANTHER" id="PTHR30146:SF153">
    <property type="entry name" value="LACTOSE OPERON REPRESSOR"/>
    <property type="match status" value="1"/>
</dbReference>
<evidence type="ECO:0000313" key="5">
    <source>
        <dbReference type="EMBL" id="ROR35268.1"/>
    </source>
</evidence>
<proteinExistence type="predicted"/>
<organism evidence="6 7">
    <name type="scientific">Kitasatospora cineracea</name>
    <dbReference type="NCBI Taxonomy" id="88074"/>
    <lineage>
        <taxon>Bacteria</taxon>
        <taxon>Bacillati</taxon>
        <taxon>Actinomycetota</taxon>
        <taxon>Actinomycetes</taxon>
        <taxon>Kitasatosporales</taxon>
        <taxon>Streptomycetaceae</taxon>
        <taxon>Kitasatospora</taxon>
    </lineage>
</organism>
<evidence type="ECO:0000259" key="4">
    <source>
        <dbReference type="PROSITE" id="PS50932"/>
    </source>
</evidence>
<dbReference type="SMART" id="SM00354">
    <property type="entry name" value="HTH_LACI"/>
    <property type="match status" value="1"/>
</dbReference>
<dbReference type="RefSeq" id="WP_123563545.1">
    <property type="nucleotide sequence ID" value="NZ_JBEYIY010000004.1"/>
</dbReference>
<keyword evidence="1" id="KW-0805">Transcription regulation</keyword>
<keyword evidence="7" id="KW-1185">Reference proteome</keyword>
<dbReference type="PROSITE" id="PS50932">
    <property type="entry name" value="HTH_LACI_2"/>
    <property type="match status" value="1"/>
</dbReference>
<evidence type="ECO:0000313" key="7">
    <source>
        <dbReference type="Proteomes" id="UP000266906"/>
    </source>
</evidence>
<dbReference type="Proteomes" id="UP000267408">
    <property type="component" value="Unassembled WGS sequence"/>
</dbReference>
<protein>
    <submittedName>
        <fullName evidence="6">LacI family transcriptional regulator</fullName>
    </submittedName>
</protein>
<comment type="caution">
    <text evidence="6">The sequence shown here is derived from an EMBL/GenBank/DDBJ whole genome shotgun (WGS) entry which is preliminary data.</text>
</comment>
<dbReference type="Gene3D" id="1.10.260.40">
    <property type="entry name" value="lambda repressor-like DNA-binding domains"/>
    <property type="match status" value="1"/>
</dbReference>
<dbReference type="OrthoDB" id="3324394at2"/>
<dbReference type="AlphaFoldDB" id="A0A3N4RFS3"/>
<dbReference type="SUPFAM" id="SSF53822">
    <property type="entry name" value="Periplasmic binding protein-like I"/>
    <property type="match status" value="1"/>
</dbReference>
<reference evidence="7 8" key="1">
    <citation type="submission" date="2018-11" db="EMBL/GenBank/DDBJ databases">
        <title>Sequencing the genomes of 1000 actinobacteria strains.</title>
        <authorList>
            <person name="Klenk H.-P."/>
        </authorList>
    </citation>
    <scope>NUCLEOTIDE SEQUENCE [LARGE SCALE GENOMIC DNA]</scope>
    <source>
        <strain evidence="5 8">DSM 44780</strain>
        <strain evidence="6 7">DSM 44781</strain>
    </source>
</reference>
<accession>A0A3N4RFS3</accession>
<evidence type="ECO:0000313" key="8">
    <source>
        <dbReference type="Proteomes" id="UP000267408"/>
    </source>
</evidence>
<evidence type="ECO:0000256" key="1">
    <source>
        <dbReference type="ARBA" id="ARBA00023015"/>
    </source>
</evidence>
<evidence type="ECO:0000256" key="3">
    <source>
        <dbReference type="ARBA" id="ARBA00023163"/>
    </source>
</evidence>
<name>A0A3N4RFS3_9ACTN</name>
<gene>
    <name evidence="6" type="ORF">EDD38_6678</name>
    <name evidence="5" type="ORF">EDD39_6925</name>
</gene>
<keyword evidence="2" id="KW-0238">DNA-binding</keyword>
<dbReference type="PROSITE" id="PS00356">
    <property type="entry name" value="HTH_LACI_1"/>
    <property type="match status" value="1"/>
</dbReference>
<dbReference type="InterPro" id="IPR046335">
    <property type="entry name" value="LacI/GalR-like_sensor"/>
</dbReference>
<dbReference type="GO" id="GO:0003700">
    <property type="term" value="F:DNA-binding transcription factor activity"/>
    <property type="evidence" value="ECO:0007669"/>
    <property type="project" value="TreeGrafter"/>
</dbReference>
<evidence type="ECO:0000256" key="2">
    <source>
        <dbReference type="ARBA" id="ARBA00023125"/>
    </source>
</evidence>
<dbReference type="CDD" id="cd01392">
    <property type="entry name" value="HTH_LacI"/>
    <property type="match status" value="1"/>
</dbReference>
<sequence length="340" mass="35771">MKKKLDEVARFAGVSTVTVSRVLRNRPGVSRETRAAVLTALDVMGLERPAGFRSERAPLVGLVVPDLQNPVFPAFCEVLAGALSKQGLMPVLCTRTADGVSEANYIEMLLRQNVAGIVFVGASYADAGPEQGRALREREVPVVLINAADGHRGSSLVSVDDEAAVEQALAHLEALGHERIGLLLGPAGHVPSVRKLEAFARHLRRRGREGELGRLVAHAMFSMDGGAAAVPRLVEAGASAVVCASDALALGAVRRLRREGLVVPDDVSVVGFDDSPYMIATDPPLTTVRQPTAAMAAAAAKALVDQIEGRQVPAGEVLFEPELIVRGSTGPVRAVIATGR</sequence>
<dbReference type="InterPro" id="IPR010982">
    <property type="entry name" value="Lambda_DNA-bd_dom_sf"/>
</dbReference>